<dbReference type="RefSeq" id="WP_127650511.1">
    <property type="nucleotide sequence ID" value="NZ_MKWS01000010.1"/>
</dbReference>
<name>A0AA94EN19_9PSED</name>
<proteinExistence type="predicted"/>
<dbReference type="InterPro" id="IPR012449">
    <property type="entry name" value="Phage_F116_Orf28"/>
</dbReference>
<comment type="caution">
    <text evidence="1">The sequence shown here is derived from an EMBL/GenBank/DDBJ whole genome shotgun (WGS) entry which is preliminary data.</text>
</comment>
<evidence type="ECO:0000313" key="1">
    <source>
        <dbReference type="EMBL" id="RVD76838.1"/>
    </source>
</evidence>
<accession>A0AA94EN19</accession>
<protein>
    <recommendedName>
        <fullName evidence="3">DUF1654 domain-containing protein</fullName>
    </recommendedName>
</protein>
<dbReference type="Proteomes" id="UP000288002">
    <property type="component" value="Unassembled WGS sequence"/>
</dbReference>
<dbReference type="EMBL" id="MKWS01000010">
    <property type="protein sequence ID" value="RVD76838.1"/>
    <property type="molecule type" value="Genomic_DNA"/>
</dbReference>
<organism evidence="1 2">
    <name type="scientific">Pseudomonas koreensis</name>
    <dbReference type="NCBI Taxonomy" id="198620"/>
    <lineage>
        <taxon>Bacteria</taxon>
        <taxon>Pseudomonadati</taxon>
        <taxon>Pseudomonadota</taxon>
        <taxon>Gammaproteobacteria</taxon>
        <taxon>Pseudomonadales</taxon>
        <taxon>Pseudomonadaceae</taxon>
        <taxon>Pseudomonas</taxon>
    </lineage>
</organism>
<dbReference type="AlphaFoldDB" id="A0AA94EN19"/>
<evidence type="ECO:0000313" key="2">
    <source>
        <dbReference type="Proteomes" id="UP000288002"/>
    </source>
</evidence>
<dbReference type="Pfam" id="PF07867">
    <property type="entry name" value="DUF1654"/>
    <property type="match status" value="1"/>
</dbReference>
<gene>
    <name evidence="1" type="ORF">A9HBioS_3378</name>
</gene>
<sequence>MSSQEKSRSQMDRQVITGLERLSLRVSSMINHPVAQIQRWVKIHRLETDGEREWEEVMGIISETDGIDMTRHDEDESFTLRWEPSSGEERMVIVEEEPTVEAAPF</sequence>
<reference evidence="1 2" key="1">
    <citation type="submission" date="2016-10" db="EMBL/GenBank/DDBJ databases">
        <title>Search of new enzymes for the oxidation of sulfur compounds.</title>
        <authorList>
            <person name="Novo A."/>
            <person name="Moreira I.S."/>
            <person name="Castro P.M."/>
        </authorList>
    </citation>
    <scope>NUCLEOTIDE SEQUENCE [LARGE SCALE GENOMIC DNA]</scope>
    <source>
        <strain evidence="1 2">A9</strain>
    </source>
</reference>
<evidence type="ECO:0008006" key="3">
    <source>
        <dbReference type="Google" id="ProtNLM"/>
    </source>
</evidence>